<gene>
    <name evidence="1" type="ORF">BJ138DRAFT_1108043</name>
</gene>
<name>A0ACB7ZPK2_9AGAM</name>
<dbReference type="Proteomes" id="UP000790377">
    <property type="component" value="Unassembled WGS sequence"/>
</dbReference>
<evidence type="ECO:0000313" key="1">
    <source>
        <dbReference type="EMBL" id="KAH7903005.1"/>
    </source>
</evidence>
<accession>A0ACB7ZPK2</accession>
<proteinExistence type="predicted"/>
<dbReference type="EMBL" id="MU269313">
    <property type="protein sequence ID" value="KAH7903005.1"/>
    <property type="molecule type" value="Genomic_DNA"/>
</dbReference>
<protein>
    <submittedName>
        <fullName evidence="1">Uncharacterized protein</fullName>
    </submittedName>
</protein>
<evidence type="ECO:0000313" key="2">
    <source>
        <dbReference type="Proteomes" id="UP000790377"/>
    </source>
</evidence>
<organism evidence="1 2">
    <name type="scientific">Hygrophoropsis aurantiaca</name>
    <dbReference type="NCBI Taxonomy" id="72124"/>
    <lineage>
        <taxon>Eukaryota</taxon>
        <taxon>Fungi</taxon>
        <taxon>Dikarya</taxon>
        <taxon>Basidiomycota</taxon>
        <taxon>Agaricomycotina</taxon>
        <taxon>Agaricomycetes</taxon>
        <taxon>Agaricomycetidae</taxon>
        <taxon>Boletales</taxon>
        <taxon>Coniophorineae</taxon>
        <taxon>Hygrophoropsidaceae</taxon>
        <taxon>Hygrophoropsis</taxon>
    </lineage>
</organism>
<reference evidence="1" key="1">
    <citation type="journal article" date="2021" name="New Phytol.">
        <title>Evolutionary innovations through gain and loss of genes in the ectomycorrhizal Boletales.</title>
        <authorList>
            <person name="Wu G."/>
            <person name="Miyauchi S."/>
            <person name="Morin E."/>
            <person name="Kuo A."/>
            <person name="Drula E."/>
            <person name="Varga T."/>
            <person name="Kohler A."/>
            <person name="Feng B."/>
            <person name="Cao Y."/>
            <person name="Lipzen A."/>
            <person name="Daum C."/>
            <person name="Hundley H."/>
            <person name="Pangilinan J."/>
            <person name="Johnson J."/>
            <person name="Barry K."/>
            <person name="LaButti K."/>
            <person name="Ng V."/>
            <person name="Ahrendt S."/>
            <person name="Min B."/>
            <person name="Choi I.G."/>
            <person name="Park H."/>
            <person name="Plett J.M."/>
            <person name="Magnuson J."/>
            <person name="Spatafora J.W."/>
            <person name="Nagy L.G."/>
            <person name="Henrissat B."/>
            <person name="Grigoriev I.V."/>
            <person name="Yang Z.L."/>
            <person name="Xu J."/>
            <person name="Martin F.M."/>
        </authorList>
    </citation>
    <scope>NUCLEOTIDE SEQUENCE</scope>
    <source>
        <strain evidence="1">ATCC 28755</strain>
    </source>
</reference>
<keyword evidence="2" id="KW-1185">Reference proteome</keyword>
<comment type="caution">
    <text evidence="1">The sequence shown here is derived from an EMBL/GenBank/DDBJ whole genome shotgun (WGS) entry which is preliminary data.</text>
</comment>
<sequence>MYDEDFAYSTVMRQFPKDGPEAVMLAYFIRLARYVVIWLTIRSQYLELVFQGQRTPASPTYRHTLPNGLRSPTPLPSQLNLPYLDNRVGQTNAAIAEFFGELTQKQFTLRSPVMFYEFEVKLEDLHLDERDSVWYCWLLWDLNEHSFCAKVINLDKLIMRDIPKTGWWSPRTKNLYPFDYGGFAAADWRVRLPFIEAFHDLISPWPLAPPALLAPILSDAGKDCPKWAR</sequence>